<comment type="similarity">
    <text evidence="7">Belongs to the exonuclease superfamily. TREX family.</text>
</comment>
<comment type="caution">
    <text evidence="9">The sequence shown here is derived from an EMBL/GenBank/DDBJ whole genome shotgun (WGS) entry which is preliminary data.</text>
</comment>
<evidence type="ECO:0000256" key="1">
    <source>
        <dbReference type="ARBA" id="ARBA00001946"/>
    </source>
</evidence>
<dbReference type="Gene3D" id="3.30.420.10">
    <property type="entry name" value="Ribonuclease H-like superfamily/Ribonuclease H"/>
    <property type="match status" value="1"/>
</dbReference>
<keyword evidence="5 9" id="KW-0269">Exonuclease</keyword>
<keyword evidence="3" id="KW-0479">Metal-binding</keyword>
<dbReference type="Proteomes" id="UP000735302">
    <property type="component" value="Unassembled WGS sequence"/>
</dbReference>
<dbReference type="SUPFAM" id="SSF53098">
    <property type="entry name" value="Ribonuclease H-like"/>
    <property type="match status" value="1"/>
</dbReference>
<dbReference type="PANTHER" id="PTHR13058">
    <property type="entry name" value="THREE PRIME REPAIR EXONUCLEASE 1, 2"/>
    <property type="match status" value="1"/>
</dbReference>
<evidence type="ECO:0000256" key="7">
    <source>
        <dbReference type="ARBA" id="ARBA00025769"/>
    </source>
</evidence>
<dbReference type="EMBL" id="BLXT01002101">
    <property type="protein sequence ID" value="GFN91151.1"/>
    <property type="molecule type" value="Genomic_DNA"/>
</dbReference>
<evidence type="ECO:0000313" key="10">
    <source>
        <dbReference type="Proteomes" id="UP000735302"/>
    </source>
</evidence>
<evidence type="ECO:0000256" key="5">
    <source>
        <dbReference type="ARBA" id="ARBA00022839"/>
    </source>
</evidence>
<keyword evidence="2" id="KW-0540">Nuclease</keyword>
<dbReference type="InterPro" id="IPR040393">
    <property type="entry name" value="TREX1/2"/>
</dbReference>
<dbReference type="GO" id="GO:0003676">
    <property type="term" value="F:nucleic acid binding"/>
    <property type="evidence" value="ECO:0007669"/>
    <property type="project" value="InterPro"/>
</dbReference>
<keyword evidence="6" id="KW-0460">Magnesium</keyword>
<evidence type="ECO:0000313" key="9">
    <source>
        <dbReference type="EMBL" id="GFN91151.1"/>
    </source>
</evidence>
<dbReference type="InterPro" id="IPR013520">
    <property type="entry name" value="Ribonucl_H"/>
</dbReference>
<proteinExistence type="inferred from homology"/>
<evidence type="ECO:0000259" key="8">
    <source>
        <dbReference type="SMART" id="SM00479"/>
    </source>
</evidence>
<dbReference type="InterPro" id="IPR036397">
    <property type="entry name" value="RNaseH_sf"/>
</dbReference>
<name>A0AAV3Z9K7_9GAST</name>
<feature type="domain" description="Exonuclease" evidence="8">
    <location>
        <begin position="12"/>
        <end position="201"/>
    </location>
</feature>
<keyword evidence="10" id="KW-1185">Reference proteome</keyword>
<evidence type="ECO:0000256" key="2">
    <source>
        <dbReference type="ARBA" id="ARBA00022722"/>
    </source>
</evidence>
<dbReference type="GO" id="GO:0005737">
    <property type="term" value="C:cytoplasm"/>
    <property type="evidence" value="ECO:0007669"/>
    <property type="project" value="TreeGrafter"/>
</dbReference>
<evidence type="ECO:0000256" key="3">
    <source>
        <dbReference type="ARBA" id="ARBA00022723"/>
    </source>
</evidence>
<comment type="cofactor">
    <cofactor evidence="1">
        <name>Mg(2+)</name>
        <dbReference type="ChEBI" id="CHEBI:18420"/>
    </cofactor>
</comment>
<dbReference type="SMART" id="SM00479">
    <property type="entry name" value="EXOIII"/>
    <property type="match status" value="1"/>
</dbReference>
<reference evidence="9 10" key="1">
    <citation type="journal article" date="2021" name="Elife">
        <title>Chloroplast acquisition without the gene transfer in kleptoplastic sea slugs, Plakobranchus ocellatus.</title>
        <authorList>
            <person name="Maeda T."/>
            <person name="Takahashi S."/>
            <person name="Yoshida T."/>
            <person name="Shimamura S."/>
            <person name="Takaki Y."/>
            <person name="Nagai Y."/>
            <person name="Toyoda A."/>
            <person name="Suzuki Y."/>
            <person name="Arimoto A."/>
            <person name="Ishii H."/>
            <person name="Satoh N."/>
            <person name="Nishiyama T."/>
            <person name="Hasebe M."/>
            <person name="Maruyama T."/>
            <person name="Minagawa J."/>
            <person name="Obokata J."/>
            <person name="Shigenobu S."/>
        </authorList>
    </citation>
    <scope>NUCLEOTIDE SEQUENCE [LARGE SCALE GENOMIC DNA]</scope>
</reference>
<dbReference type="PANTHER" id="PTHR13058:SF19">
    <property type="entry name" value="LD40940P"/>
    <property type="match status" value="1"/>
</dbReference>
<dbReference type="GO" id="GO:0008296">
    <property type="term" value="F:3'-5'-DNA exonuclease activity"/>
    <property type="evidence" value="ECO:0007669"/>
    <property type="project" value="TreeGrafter"/>
</dbReference>
<dbReference type="GO" id="GO:0046872">
    <property type="term" value="F:metal ion binding"/>
    <property type="evidence" value="ECO:0007669"/>
    <property type="project" value="UniProtKB-KW"/>
</dbReference>
<dbReference type="GO" id="GO:0006308">
    <property type="term" value="P:DNA catabolic process"/>
    <property type="evidence" value="ECO:0007669"/>
    <property type="project" value="TreeGrafter"/>
</dbReference>
<organism evidence="9 10">
    <name type="scientific">Plakobranchus ocellatus</name>
    <dbReference type="NCBI Taxonomy" id="259542"/>
    <lineage>
        <taxon>Eukaryota</taxon>
        <taxon>Metazoa</taxon>
        <taxon>Spiralia</taxon>
        <taxon>Lophotrochozoa</taxon>
        <taxon>Mollusca</taxon>
        <taxon>Gastropoda</taxon>
        <taxon>Heterobranchia</taxon>
        <taxon>Euthyneura</taxon>
        <taxon>Panpulmonata</taxon>
        <taxon>Sacoglossa</taxon>
        <taxon>Placobranchoidea</taxon>
        <taxon>Plakobranchidae</taxon>
        <taxon>Plakobranchus</taxon>
    </lineage>
</organism>
<accession>A0AAV3Z9K7</accession>
<sequence>MAAVGEPSQIENFVFFDLQTTGLPRRRDMPCITELCFLALTRYQLTLTDLSQRAYNKLLLCFNPRKEIDEQASSISGLHRHSLEELKPFEEQTSLIHQFLKNLPHPVCLVAHNGNRFDFPLFLAHLKEWQQMIPDDILCADSMVAFRAFAAEAGVKGRQSYSLPKVYARVFGQEPPLPRTAEHNCNNMLEIIRETSIDKFPQWCDAKAVPLCSITPIY</sequence>
<gene>
    <name evidence="9" type="ORF">PoB_001765700</name>
</gene>
<evidence type="ECO:0000256" key="4">
    <source>
        <dbReference type="ARBA" id="ARBA00022801"/>
    </source>
</evidence>
<protein>
    <submittedName>
        <fullName evidence="9">Three-prime repair exonuclease 1</fullName>
    </submittedName>
</protein>
<keyword evidence="4" id="KW-0378">Hydrolase</keyword>
<dbReference type="AlphaFoldDB" id="A0AAV3Z9K7"/>
<evidence type="ECO:0000256" key="6">
    <source>
        <dbReference type="ARBA" id="ARBA00022842"/>
    </source>
</evidence>
<dbReference type="InterPro" id="IPR012337">
    <property type="entry name" value="RNaseH-like_sf"/>
</dbReference>